<evidence type="ECO:0000313" key="3">
    <source>
        <dbReference type="EMBL" id="PZO87983.1"/>
    </source>
</evidence>
<accession>A0A2W5A0B9</accession>
<feature type="transmembrane region" description="Helical" evidence="2">
    <location>
        <begin position="80"/>
        <end position="98"/>
    </location>
</feature>
<keyword evidence="2" id="KW-1133">Transmembrane helix</keyword>
<comment type="caution">
    <text evidence="3">The sequence shown here is derived from an EMBL/GenBank/DDBJ whole genome shotgun (WGS) entry which is preliminary data.</text>
</comment>
<keyword evidence="2" id="KW-0472">Membrane</keyword>
<organism evidence="3 4">
    <name type="scientific">Micavibrio aeruginosavorus</name>
    <dbReference type="NCBI Taxonomy" id="349221"/>
    <lineage>
        <taxon>Bacteria</taxon>
        <taxon>Pseudomonadati</taxon>
        <taxon>Bdellovibrionota</taxon>
        <taxon>Bdellovibrionia</taxon>
        <taxon>Bdellovibrionales</taxon>
        <taxon>Pseudobdellovibrionaceae</taxon>
        <taxon>Micavibrio</taxon>
    </lineage>
</organism>
<dbReference type="Proteomes" id="UP000249557">
    <property type="component" value="Unassembled WGS sequence"/>
</dbReference>
<name>A0A2W5A0B9_9BACT</name>
<protein>
    <submittedName>
        <fullName evidence="3">Uncharacterized protein</fullName>
    </submittedName>
</protein>
<proteinExistence type="predicted"/>
<dbReference type="EMBL" id="QFNK01000033">
    <property type="protein sequence ID" value="PZO87983.1"/>
    <property type="molecule type" value="Genomic_DNA"/>
</dbReference>
<keyword evidence="2" id="KW-0812">Transmembrane</keyword>
<feature type="region of interest" description="Disordered" evidence="1">
    <location>
        <begin position="30"/>
        <end position="57"/>
    </location>
</feature>
<sequence length="129" mass="13856">METRRETVLGNVKERVAGIAGDVVQPASLPLETDPEYDEIDVPSPLADKAAEGGEDTPVEITNKHTAQNDWSGVSFGGRGIVIAVAAFLALFLLIVFIPKFIGMLQGPETLDNPYGVLEKRVDDAFSSQ</sequence>
<reference evidence="3 4" key="1">
    <citation type="submission" date="2017-08" db="EMBL/GenBank/DDBJ databases">
        <title>Infants hospitalized years apart are colonized by the same room-sourced microbial strains.</title>
        <authorList>
            <person name="Brooks B."/>
            <person name="Olm M.R."/>
            <person name="Firek B.A."/>
            <person name="Baker R."/>
            <person name="Thomas B.C."/>
            <person name="Morowitz M.J."/>
            <person name="Banfield J.F."/>
        </authorList>
    </citation>
    <scope>NUCLEOTIDE SEQUENCE [LARGE SCALE GENOMIC DNA]</scope>
    <source>
        <strain evidence="3">S2_018_000_R2_104</strain>
    </source>
</reference>
<evidence type="ECO:0000256" key="1">
    <source>
        <dbReference type="SAM" id="MobiDB-lite"/>
    </source>
</evidence>
<gene>
    <name evidence="3" type="ORF">DI626_02775</name>
</gene>
<dbReference type="AlphaFoldDB" id="A0A2W5A0B9"/>
<evidence type="ECO:0000256" key="2">
    <source>
        <dbReference type="SAM" id="Phobius"/>
    </source>
</evidence>
<evidence type="ECO:0000313" key="4">
    <source>
        <dbReference type="Proteomes" id="UP000249557"/>
    </source>
</evidence>